<dbReference type="AlphaFoldDB" id="A0A6A5QS26"/>
<organism evidence="3 4">
    <name type="scientific">Ampelomyces quisqualis</name>
    <name type="common">Powdery mildew agent</name>
    <dbReference type="NCBI Taxonomy" id="50730"/>
    <lineage>
        <taxon>Eukaryota</taxon>
        <taxon>Fungi</taxon>
        <taxon>Dikarya</taxon>
        <taxon>Ascomycota</taxon>
        <taxon>Pezizomycotina</taxon>
        <taxon>Dothideomycetes</taxon>
        <taxon>Pleosporomycetidae</taxon>
        <taxon>Pleosporales</taxon>
        <taxon>Pleosporineae</taxon>
        <taxon>Phaeosphaeriaceae</taxon>
        <taxon>Ampelomyces</taxon>
    </lineage>
</organism>
<evidence type="ECO:0000313" key="4">
    <source>
        <dbReference type="Proteomes" id="UP000800096"/>
    </source>
</evidence>
<feature type="region of interest" description="Disordered" evidence="1">
    <location>
        <begin position="64"/>
        <end position="83"/>
    </location>
</feature>
<evidence type="ECO:0000313" key="3">
    <source>
        <dbReference type="EMBL" id="KAF1917630.1"/>
    </source>
</evidence>
<gene>
    <name evidence="3" type="ORF">BDU57DRAFT_171233</name>
</gene>
<dbReference type="EMBL" id="ML979134">
    <property type="protein sequence ID" value="KAF1917630.1"/>
    <property type="molecule type" value="Genomic_DNA"/>
</dbReference>
<keyword evidence="4" id="KW-1185">Reference proteome</keyword>
<dbReference type="Gene3D" id="3.30.160.60">
    <property type="entry name" value="Classic Zinc Finger"/>
    <property type="match status" value="1"/>
</dbReference>
<proteinExistence type="predicted"/>
<dbReference type="OrthoDB" id="2687452at2759"/>
<dbReference type="InterPro" id="IPR013087">
    <property type="entry name" value="Znf_C2H2_type"/>
</dbReference>
<accession>A0A6A5QS26</accession>
<name>A0A6A5QS26_AMPQU</name>
<evidence type="ECO:0000259" key="2">
    <source>
        <dbReference type="SMART" id="SM00355"/>
    </source>
</evidence>
<protein>
    <recommendedName>
        <fullName evidence="2">C2H2-type domain-containing protein</fullName>
    </recommendedName>
</protein>
<dbReference type="Proteomes" id="UP000800096">
    <property type="component" value="Unassembled WGS sequence"/>
</dbReference>
<feature type="domain" description="C2H2-type" evidence="2">
    <location>
        <begin position="191"/>
        <end position="218"/>
    </location>
</feature>
<evidence type="ECO:0000256" key="1">
    <source>
        <dbReference type="SAM" id="MobiDB-lite"/>
    </source>
</evidence>
<sequence>MSTIPPASEIMLAPQDAFRSFERNDACPKKYLSPQEIEPVHRKILFSWNSAGNNKFRTVPPRVTAYRPLSGSGTTRNRKPLRPKQETISPVMSGYGYSSGGQENYNYTAAAYQTAVPQYTQAQINQYYAQYQCYPPQPYTLMPEYYGQQGHAVAGAYQQPTTGAEYESPQWQHPASLDVVTSGPTSRTKSWTCEIVGCTSSANFTRLADLQRHQSTVHGMGTPEFPCTVPRCNRVGDKGFTRRDHLVEHLRNFHHMDIPKRRPGERSAFPFGWPEGFQSQ</sequence>
<reference evidence="3" key="1">
    <citation type="journal article" date="2020" name="Stud. Mycol.">
        <title>101 Dothideomycetes genomes: a test case for predicting lifestyles and emergence of pathogens.</title>
        <authorList>
            <person name="Haridas S."/>
            <person name="Albert R."/>
            <person name="Binder M."/>
            <person name="Bloem J."/>
            <person name="Labutti K."/>
            <person name="Salamov A."/>
            <person name="Andreopoulos B."/>
            <person name="Baker S."/>
            <person name="Barry K."/>
            <person name="Bills G."/>
            <person name="Bluhm B."/>
            <person name="Cannon C."/>
            <person name="Castanera R."/>
            <person name="Culley D."/>
            <person name="Daum C."/>
            <person name="Ezra D."/>
            <person name="Gonzalez J."/>
            <person name="Henrissat B."/>
            <person name="Kuo A."/>
            <person name="Liang C."/>
            <person name="Lipzen A."/>
            <person name="Lutzoni F."/>
            <person name="Magnuson J."/>
            <person name="Mondo S."/>
            <person name="Nolan M."/>
            <person name="Ohm R."/>
            <person name="Pangilinan J."/>
            <person name="Park H.-J."/>
            <person name="Ramirez L."/>
            <person name="Alfaro M."/>
            <person name="Sun H."/>
            <person name="Tritt A."/>
            <person name="Yoshinaga Y."/>
            <person name="Zwiers L.-H."/>
            <person name="Turgeon B."/>
            <person name="Goodwin S."/>
            <person name="Spatafora J."/>
            <person name="Crous P."/>
            <person name="Grigoriev I."/>
        </authorList>
    </citation>
    <scope>NUCLEOTIDE SEQUENCE</scope>
    <source>
        <strain evidence="3">HMLAC05119</strain>
    </source>
</reference>
<dbReference type="SMART" id="SM00355">
    <property type="entry name" value="ZnF_C2H2"/>
    <property type="match status" value="2"/>
</dbReference>
<feature type="domain" description="C2H2-type" evidence="2">
    <location>
        <begin position="225"/>
        <end position="254"/>
    </location>
</feature>